<dbReference type="EMBL" id="ASRV01000181">
    <property type="protein sequence ID" value="EOR20786.1"/>
    <property type="molecule type" value="Genomic_DNA"/>
</dbReference>
<dbReference type="Proteomes" id="UP000013988">
    <property type="component" value="Unassembled WGS sequence"/>
</dbReference>
<name>R9C0P1_9CLOT</name>
<reference evidence="1 2" key="1">
    <citation type="submission" date="2013-03" db="EMBL/GenBank/DDBJ databases">
        <title>Whole genome shotgun sequencing of Clostridium sartagoforme AAU1.</title>
        <authorList>
            <person name="Joshi C.G."/>
            <person name="Duggirala S.M."/>
            <person name="Nathani N.M."/>
            <person name="Bhatt V.D."/>
            <person name="Patel A.K."/>
            <person name="Pandya P.R."/>
            <person name="KaPatel J.A."/>
        </authorList>
    </citation>
    <scope>NUCLEOTIDE SEQUENCE [LARGE SCALE GENOMIC DNA]</scope>
    <source>
        <strain evidence="1 2">AAU1</strain>
    </source>
</reference>
<dbReference type="AlphaFoldDB" id="R9C0P1"/>
<keyword evidence="2" id="KW-1185">Reference proteome</keyword>
<evidence type="ECO:0000313" key="1">
    <source>
        <dbReference type="EMBL" id="EOR20786.1"/>
    </source>
</evidence>
<gene>
    <name evidence="1" type="ORF">A500_15360</name>
</gene>
<accession>R9C0P1</accession>
<proteinExistence type="predicted"/>
<comment type="caution">
    <text evidence="1">The sequence shown here is derived from an EMBL/GenBank/DDBJ whole genome shotgun (WGS) entry which is preliminary data.</text>
</comment>
<organism evidence="1 2">
    <name type="scientific">Clostridium sartagoforme AAU1</name>
    <dbReference type="NCBI Taxonomy" id="1202534"/>
    <lineage>
        <taxon>Bacteria</taxon>
        <taxon>Bacillati</taxon>
        <taxon>Bacillota</taxon>
        <taxon>Clostridia</taxon>
        <taxon>Eubacteriales</taxon>
        <taxon>Clostridiaceae</taxon>
        <taxon>Clostridium</taxon>
    </lineage>
</organism>
<dbReference type="RefSeq" id="WP_016208336.1">
    <property type="nucleotide sequence ID" value="NZ_ASRV01000181.1"/>
</dbReference>
<sequence>MILVTHSIEEAVFLGEYIIVMKDGRIHSLINNKYFGDKDIRKKQEYMEICNEVRGKLYD</sequence>
<protein>
    <submittedName>
        <fullName evidence="1">Aliphatic sulfonate ABC transporter</fullName>
    </submittedName>
</protein>
<dbReference type="PATRIC" id="fig|1202534.3.peg.3042"/>
<evidence type="ECO:0000313" key="2">
    <source>
        <dbReference type="Proteomes" id="UP000013988"/>
    </source>
</evidence>